<evidence type="ECO:0000313" key="2">
    <source>
        <dbReference type="Proteomes" id="UP000887565"/>
    </source>
</evidence>
<keyword evidence="1" id="KW-0812">Transmembrane</keyword>
<dbReference type="WBParaSite" id="nRc.2.0.1.t35093-RA">
    <property type="protein sequence ID" value="nRc.2.0.1.t35093-RA"/>
    <property type="gene ID" value="nRc.2.0.1.g35093"/>
</dbReference>
<proteinExistence type="predicted"/>
<organism evidence="2 3">
    <name type="scientific">Romanomermis culicivorax</name>
    <name type="common">Nematode worm</name>
    <dbReference type="NCBI Taxonomy" id="13658"/>
    <lineage>
        <taxon>Eukaryota</taxon>
        <taxon>Metazoa</taxon>
        <taxon>Ecdysozoa</taxon>
        <taxon>Nematoda</taxon>
        <taxon>Enoplea</taxon>
        <taxon>Dorylaimia</taxon>
        <taxon>Mermithida</taxon>
        <taxon>Mermithoidea</taxon>
        <taxon>Mermithidae</taxon>
        <taxon>Romanomermis</taxon>
    </lineage>
</organism>
<accession>A0A915KAZ2</accession>
<keyword evidence="1" id="KW-1133">Transmembrane helix</keyword>
<keyword evidence="1" id="KW-0472">Membrane</keyword>
<evidence type="ECO:0000313" key="3">
    <source>
        <dbReference type="WBParaSite" id="nRc.2.0.1.t35093-RA"/>
    </source>
</evidence>
<sequence length="118" mass="12763">MAVKCLTYSANHMRPRNQNSSALGTEQMSKRNQFSYLKAAEIGAVYGFAASHSNVTDNTVALGVVLLPMILLALLWTLLFEINDRGMNCGKGLNAFGCGLTAAICTGYDLVSRKEKLT</sequence>
<evidence type="ECO:0000256" key="1">
    <source>
        <dbReference type="SAM" id="Phobius"/>
    </source>
</evidence>
<dbReference type="AlphaFoldDB" id="A0A915KAZ2"/>
<protein>
    <submittedName>
        <fullName evidence="3">Uncharacterized protein</fullName>
    </submittedName>
</protein>
<reference evidence="3" key="1">
    <citation type="submission" date="2022-11" db="UniProtKB">
        <authorList>
            <consortium name="WormBaseParasite"/>
        </authorList>
    </citation>
    <scope>IDENTIFICATION</scope>
</reference>
<name>A0A915KAZ2_ROMCU</name>
<feature type="transmembrane region" description="Helical" evidence="1">
    <location>
        <begin position="60"/>
        <end position="80"/>
    </location>
</feature>
<keyword evidence="2" id="KW-1185">Reference proteome</keyword>
<dbReference type="Proteomes" id="UP000887565">
    <property type="component" value="Unplaced"/>
</dbReference>
<feature type="transmembrane region" description="Helical" evidence="1">
    <location>
        <begin position="92"/>
        <end position="111"/>
    </location>
</feature>